<dbReference type="AlphaFoldDB" id="A0AAV1E042"/>
<dbReference type="Pfam" id="PF20452">
    <property type="entry name" value="Calmod_bind_C"/>
    <property type="match status" value="1"/>
</dbReference>
<sequence length="476" mass="53728">MAAKRFFDDSDNDPVLPANLQQKRVKTSKLSFASVIKEVLTLNFMENLSSTLEPMIRRVVHEEVEDAIRRNQRSLTRTPSLRIQGAIDEPPSFQLVFSQKLALPIFTGTKILDSDNRHLQILLIDPTTSCRTSLPYPIKIEIVVLDGDFPPGGDLDRWNIREFDENVLRERAGKRPLLAGELCVTMRDGLCTFGELEFTDNSSWIRSRKFRLGARVVHGSSSGGGGGGDSQVRIRPAMTEEAFIVKDHRGELYKKHYPPALHDEVWRLEKIGKGGAFHRKLSAQGIRTVQDFLKLSVVDPLKLKKILGINMSEKMWEVTLKHAWTCEKGTKMYISRGPNFEIFLNPVCQVIKAVINGQVYATRDLNMVLKTFIQRLVKDAYANWSTLDEVDGHVNETALLSMGDQFVGQPYPIRHGALLTDGSNSVNPNQTNGHSNCQQVEYNNDEWDINCSYLCNTPIEPTGRYFPEASPEDDLP</sequence>
<keyword evidence="12" id="KW-1185">Reference proteome</keyword>
<accession>A0AAV1E042</accession>
<protein>
    <submittedName>
        <fullName evidence="11">OLC1v1014149C1</fullName>
    </submittedName>
</protein>
<dbReference type="Pfam" id="PF07887">
    <property type="entry name" value="Calmodulin_bind"/>
    <property type="match status" value="1"/>
</dbReference>
<dbReference type="GO" id="GO:0080142">
    <property type="term" value="P:regulation of salicylic acid biosynthetic process"/>
    <property type="evidence" value="ECO:0007669"/>
    <property type="project" value="TreeGrafter"/>
</dbReference>
<feature type="domain" description="Calmodulin binding protein-like N-terminal" evidence="8">
    <location>
        <begin position="93"/>
        <end position="248"/>
    </location>
</feature>
<dbReference type="GO" id="GO:0043565">
    <property type="term" value="F:sequence-specific DNA binding"/>
    <property type="evidence" value="ECO:0007669"/>
    <property type="project" value="TreeGrafter"/>
</dbReference>
<dbReference type="GO" id="GO:0003700">
    <property type="term" value="F:DNA-binding transcription factor activity"/>
    <property type="evidence" value="ECO:0007669"/>
    <property type="project" value="TreeGrafter"/>
</dbReference>
<name>A0AAV1E042_OLDCO</name>
<evidence type="ECO:0000256" key="2">
    <source>
        <dbReference type="ARBA" id="ARBA00007214"/>
    </source>
</evidence>
<evidence type="ECO:0000259" key="10">
    <source>
        <dbReference type="Pfam" id="PF20452"/>
    </source>
</evidence>
<evidence type="ECO:0000256" key="6">
    <source>
        <dbReference type="ARBA" id="ARBA00023163"/>
    </source>
</evidence>
<evidence type="ECO:0000256" key="3">
    <source>
        <dbReference type="ARBA" id="ARBA00023015"/>
    </source>
</evidence>
<keyword evidence="3" id="KW-0805">Transcription regulation</keyword>
<evidence type="ECO:0000313" key="12">
    <source>
        <dbReference type="Proteomes" id="UP001161247"/>
    </source>
</evidence>
<dbReference type="Proteomes" id="UP001161247">
    <property type="component" value="Chromosome 7"/>
</dbReference>
<gene>
    <name evidence="11" type="ORF">OLC1_LOCUS20524</name>
</gene>
<dbReference type="GO" id="GO:0005516">
    <property type="term" value="F:calmodulin binding"/>
    <property type="evidence" value="ECO:0007669"/>
    <property type="project" value="InterPro"/>
</dbReference>
<dbReference type="InterPro" id="IPR046829">
    <property type="entry name" value="Calmod_bind_C"/>
</dbReference>
<dbReference type="InterPro" id="IPR046830">
    <property type="entry name" value="Calmod_bind_M"/>
</dbReference>
<organism evidence="11 12">
    <name type="scientific">Oldenlandia corymbosa var. corymbosa</name>
    <dbReference type="NCBI Taxonomy" id="529605"/>
    <lineage>
        <taxon>Eukaryota</taxon>
        <taxon>Viridiplantae</taxon>
        <taxon>Streptophyta</taxon>
        <taxon>Embryophyta</taxon>
        <taxon>Tracheophyta</taxon>
        <taxon>Spermatophyta</taxon>
        <taxon>Magnoliopsida</taxon>
        <taxon>eudicotyledons</taxon>
        <taxon>Gunneridae</taxon>
        <taxon>Pentapetalae</taxon>
        <taxon>asterids</taxon>
        <taxon>lamiids</taxon>
        <taxon>Gentianales</taxon>
        <taxon>Rubiaceae</taxon>
        <taxon>Rubioideae</taxon>
        <taxon>Spermacoceae</taxon>
        <taxon>Hedyotis-Oldenlandia complex</taxon>
        <taxon>Oldenlandia</taxon>
    </lineage>
</organism>
<evidence type="ECO:0000259" key="9">
    <source>
        <dbReference type="Pfam" id="PF20451"/>
    </source>
</evidence>
<comment type="similarity">
    <text evidence="2">Belongs to the plant ACBP60 protein family.</text>
</comment>
<dbReference type="PANTHER" id="PTHR31713">
    <property type="entry name" value="OS02G0177800 PROTEIN"/>
    <property type="match status" value="1"/>
</dbReference>
<feature type="domain" description="Calmodulin binding protein C-terminal" evidence="10">
    <location>
        <begin position="331"/>
        <end position="390"/>
    </location>
</feature>
<dbReference type="GO" id="GO:0005634">
    <property type="term" value="C:nucleus"/>
    <property type="evidence" value="ECO:0007669"/>
    <property type="project" value="UniProtKB-SubCell"/>
</dbReference>
<evidence type="ECO:0000256" key="4">
    <source>
        <dbReference type="ARBA" id="ARBA00023125"/>
    </source>
</evidence>
<evidence type="ECO:0000259" key="8">
    <source>
        <dbReference type="Pfam" id="PF07887"/>
    </source>
</evidence>
<evidence type="ECO:0000256" key="7">
    <source>
        <dbReference type="ARBA" id="ARBA00023242"/>
    </source>
</evidence>
<dbReference type="InterPro" id="IPR012416">
    <property type="entry name" value="CBP60"/>
</dbReference>
<evidence type="ECO:0000313" key="11">
    <source>
        <dbReference type="EMBL" id="CAI9113535.1"/>
    </source>
</evidence>
<comment type="subcellular location">
    <subcellularLocation>
        <location evidence="1">Nucleus</location>
    </subcellularLocation>
</comment>
<keyword evidence="4" id="KW-0238">DNA-binding</keyword>
<evidence type="ECO:0000256" key="5">
    <source>
        <dbReference type="ARBA" id="ARBA00023159"/>
    </source>
</evidence>
<evidence type="ECO:0000256" key="1">
    <source>
        <dbReference type="ARBA" id="ARBA00004123"/>
    </source>
</evidence>
<dbReference type="EMBL" id="OX459124">
    <property type="protein sequence ID" value="CAI9113535.1"/>
    <property type="molecule type" value="Genomic_DNA"/>
</dbReference>
<dbReference type="PANTHER" id="PTHR31713:SF42">
    <property type="entry name" value="PROTEIN SAR DEFICIENT 1"/>
    <property type="match status" value="1"/>
</dbReference>
<proteinExistence type="inferred from homology"/>
<keyword evidence="6" id="KW-0804">Transcription</keyword>
<reference evidence="11" key="1">
    <citation type="submission" date="2023-03" db="EMBL/GenBank/DDBJ databases">
        <authorList>
            <person name="Julca I."/>
        </authorList>
    </citation>
    <scope>NUCLEOTIDE SEQUENCE</scope>
</reference>
<dbReference type="InterPro" id="IPR046831">
    <property type="entry name" value="Calmodulin_bind_N"/>
</dbReference>
<feature type="domain" description="Calmodulin binding protein central" evidence="9">
    <location>
        <begin position="260"/>
        <end position="326"/>
    </location>
</feature>
<keyword evidence="5" id="KW-0010">Activator</keyword>
<keyword evidence="7" id="KW-0539">Nucleus</keyword>
<dbReference type="Pfam" id="PF20451">
    <property type="entry name" value="Calmod_bind_M"/>
    <property type="match status" value="1"/>
</dbReference>